<evidence type="ECO:0000313" key="2">
    <source>
        <dbReference type="EMBL" id="OAD44961.1"/>
    </source>
</evidence>
<proteinExistence type="predicted"/>
<organism evidence="2 3">
    <name type="scientific">Polaribacter atrinae</name>
    <dbReference type="NCBI Taxonomy" id="1333662"/>
    <lineage>
        <taxon>Bacteria</taxon>
        <taxon>Pseudomonadati</taxon>
        <taxon>Bacteroidota</taxon>
        <taxon>Flavobacteriia</taxon>
        <taxon>Flavobacteriales</taxon>
        <taxon>Flavobacteriaceae</taxon>
    </lineage>
</organism>
<evidence type="ECO:0000256" key="1">
    <source>
        <dbReference type="SAM" id="SignalP"/>
    </source>
</evidence>
<dbReference type="OrthoDB" id="1524207at2"/>
<gene>
    <name evidence="2" type="ORF">LPB303_09900</name>
</gene>
<sequence>MKKILCMLLLFSMPLIAQEVPNSVVFWNSLKEHCGKSYQGTIVAGGKEGDGFTGEKLVMHVRSCEDDIIRIPFFVGDDKSRTWVFTMDKDNLIQLKHDHRHKDGSEYEITQYGGMSSNVGLFNLQVFPADKQTINLIPAAATNVWWVTLDATSFTYNLRRIGSDRYFSVKFDITKEIETPTAPWGSEE</sequence>
<evidence type="ECO:0000313" key="3">
    <source>
        <dbReference type="Proteomes" id="UP000076923"/>
    </source>
</evidence>
<dbReference type="EMBL" id="LVWE01000033">
    <property type="protein sequence ID" value="OAD44961.1"/>
    <property type="molecule type" value="Genomic_DNA"/>
</dbReference>
<keyword evidence="3" id="KW-1185">Reference proteome</keyword>
<keyword evidence="1" id="KW-0732">Signal</keyword>
<name>A0A176TB99_9FLAO</name>
<dbReference type="STRING" id="1333662.LPB303_09900"/>
<dbReference type="RefSeq" id="WP_068449869.1">
    <property type="nucleotide sequence ID" value="NZ_CP150660.1"/>
</dbReference>
<feature type="chain" id="PRO_5008049758" description="Secreted protein" evidence="1">
    <location>
        <begin position="18"/>
        <end position="188"/>
    </location>
</feature>
<comment type="caution">
    <text evidence="2">The sequence shown here is derived from an EMBL/GenBank/DDBJ whole genome shotgun (WGS) entry which is preliminary data.</text>
</comment>
<protein>
    <recommendedName>
        <fullName evidence="4">Secreted protein</fullName>
    </recommendedName>
</protein>
<accession>A0A176TB99</accession>
<evidence type="ECO:0008006" key="4">
    <source>
        <dbReference type="Google" id="ProtNLM"/>
    </source>
</evidence>
<reference evidence="2 3" key="1">
    <citation type="submission" date="2016-02" db="EMBL/GenBank/DDBJ databases">
        <title>Draft genome sequence of Polaribacter atrinae KACC17473.</title>
        <authorList>
            <person name="Shin S.-K."/>
            <person name="Yi H."/>
        </authorList>
    </citation>
    <scope>NUCLEOTIDE SEQUENCE [LARGE SCALE GENOMIC DNA]</scope>
    <source>
        <strain evidence="2 3">KACC 17473</strain>
    </source>
</reference>
<dbReference type="AlphaFoldDB" id="A0A176TB99"/>
<dbReference type="Proteomes" id="UP000076923">
    <property type="component" value="Unassembled WGS sequence"/>
</dbReference>
<feature type="signal peptide" evidence="1">
    <location>
        <begin position="1"/>
        <end position="17"/>
    </location>
</feature>